<dbReference type="Proteomes" id="UP000002191">
    <property type="component" value="Chromosome"/>
</dbReference>
<dbReference type="eggNOG" id="COG0715">
    <property type="taxonomic scope" value="Bacteria"/>
</dbReference>
<dbReference type="EMBL" id="CP002431">
    <property type="protein sequence ID" value="ADU64226.1"/>
    <property type="molecule type" value="Genomic_DNA"/>
</dbReference>
<organism evidence="3 4">
    <name type="scientific">Pseudodesulfovibrio aespoeensis (strain ATCC 700646 / DSM 10631 / Aspo-2)</name>
    <name type="common">Desulfovibrio aespoeensis</name>
    <dbReference type="NCBI Taxonomy" id="643562"/>
    <lineage>
        <taxon>Bacteria</taxon>
        <taxon>Pseudomonadati</taxon>
        <taxon>Thermodesulfobacteriota</taxon>
        <taxon>Desulfovibrionia</taxon>
        <taxon>Desulfovibrionales</taxon>
        <taxon>Desulfovibrionaceae</taxon>
    </lineage>
</organism>
<accession>E6VRT9</accession>
<keyword evidence="4" id="KW-1185">Reference proteome</keyword>
<reference evidence="3 4" key="2">
    <citation type="journal article" date="2014" name="Genome Announc.">
        <title>Complete Genome Sequence of the Subsurface, Mesophilic Sulfate-Reducing Bacterium Desulfovibrio aespoeensis Aspo-2.</title>
        <authorList>
            <person name="Pedersen K."/>
            <person name="Bengtsson A."/>
            <person name="Edlund J."/>
            <person name="Rabe L."/>
            <person name="Hazen T."/>
            <person name="Chakraborty R."/>
            <person name="Goodwin L."/>
            <person name="Shapiro N."/>
        </authorList>
    </citation>
    <scope>NUCLEOTIDE SEQUENCE [LARGE SCALE GENOMIC DNA]</scope>
    <source>
        <strain evidence="4">ATCC 700646 / DSM 10631 / Aspo-2</strain>
    </source>
</reference>
<gene>
    <name evidence="3" type="ordered locus">Daes_3237</name>
</gene>
<evidence type="ECO:0000259" key="2">
    <source>
        <dbReference type="Pfam" id="PF09084"/>
    </source>
</evidence>
<evidence type="ECO:0000313" key="3">
    <source>
        <dbReference type="EMBL" id="ADU64226.1"/>
    </source>
</evidence>
<keyword evidence="1" id="KW-0732">Signal</keyword>
<dbReference type="RefSeq" id="WP_013516123.1">
    <property type="nucleotide sequence ID" value="NC_014844.1"/>
</dbReference>
<name>E6VRT9_PSEA9</name>
<evidence type="ECO:0000313" key="4">
    <source>
        <dbReference type="Proteomes" id="UP000002191"/>
    </source>
</evidence>
<proteinExistence type="predicted"/>
<feature type="domain" description="SsuA/THI5-like" evidence="2">
    <location>
        <begin position="38"/>
        <end position="252"/>
    </location>
</feature>
<protein>
    <recommendedName>
        <fullName evidence="2">SsuA/THI5-like domain-containing protein</fullName>
    </recommendedName>
</protein>
<sequence length="312" mass="34155" precursor="true">MFTRLLTALFMVIMMIALTIPANAETIRVGFIPVGDCLQLYVAEEMGYFAEEGITVEKTPLKGGSLIAMAVEAGELDAGWSNTVSLVMAEDREFDFAILAPGAFETESHREHSLLVAKGSTITRFTDLKGKTVAINALGNINEIAITALAEENGMDSSTIKLVEVPFPQMLGALESGAVDAVLTLEPFVTLGKSSGARILEPAALKSYGDRFLIAAWFAKRTWMQEHPVIAEGFRRAVLKASEFIETNPAKAREMLTRHTKLSLELAQSITLPYFAQSIEDSDIQRIIDLTAKFSFIKKPFSAKRLLETSTQ</sequence>
<evidence type="ECO:0000256" key="1">
    <source>
        <dbReference type="SAM" id="SignalP"/>
    </source>
</evidence>
<dbReference type="PANTHER" id="PTHR30024">
    <property type="entry name" value="ALIPHATIC SULFONATES-BINDING PROTEIN-RELATED"/>
    <property type="match status" value="1"/>
</dbReference>
<dbReference type="KEGG" id="das:Daes_3237"/>
<dbReference type="HOGENOM" id="CLU_028871_5_1_7"/>
<dbReference type="OrthoDB" id="9815602at2"/>
<dbReference type="Pfam" id="PF09084">
    <property type="entry name" value="NMT1"/>
    <property type="match status" value="1"/>
</dbReference>
<dbReference type="STRING" id="643562.Daes_3237"/>
<reference evidence="4" key="1">
    <citation type="submission" date="2010-12" db="EMBL/GenBank/DDBJ databases">
        <title>Complete sequence of Desulfovibrio aespoeensis Aspo-2.</title>
        <authorList>
            <consortium name="US DOE Joint Genome Institute"/>
            <person name="Lucas S."/>
            <person name="Copeland A."/>
            <person name="Lapidus A."/>
            <person name="Cheng J.-F."/>
            <person name="Goodwin L."/>
            <person name="Pitluck S."/>
            <person name="Chertkov O."/>
            <person name="Misra M."/>
            <person name="Detter J.C."/>
            <person name="Han C."/>
            <person name="Tapia R."/>
            <person name="Land M."/>
            <person name="Hauser L."/>
            <person name="Kyrpides N."/>
            <person name="Ivanova N."/>
            <person name="Ovchinnikova G."/>
            <person name="Pedersen K."/>
            <person name="Jagevall S."/>
            <person name="Hazen T."/>
            <person name="Woyke T."/>
        </authorList>
    </citation>
    <scope>NUCLEOTIDE SEQUENCE [LARGE SCALE GENOMIC DNA]</scope>
    <source>
        <strain evidence="4">ATCC 700646 / DSM 10631 / Aspo-2</strain>
    </source>
</reference>
<feature type="signal peptide" evidence="1">
    <location>
        <begin position="1"/>
        <end position="24"/>
    </location>
</feature>
<feature type="chain" id="PRO_5003211255" description="SsuA/THI5-like domain-containing protein" evidence="1">
    <location>
        <begin position="25"/>
        <end position="312"/>
    </location>
</feature>
<dbReference type="AlphaFoldDB" id="E6VRT9"/>
<dbReference type="SUPFAM" id="SSF53850">
    <property type="entry name" value="Periplasmic binding protein-like II"/>
    <property type="match status" value="1"/>
</dbReference>
<dbReference type="InterPro" id="IPR015168">
    <property type="entry name" value="SsuA/THI5"/>
</dbReference>
<dbReference type="Gene3D" id="3.40.190.10">
    <property type="entry name" value="Periplasmic binding protein-like II"/>
    <property type="match status" value="2"/>
</dbReference>